<dbReference type="AlphaFoldDB" id="A0AAD5T2N8"/>
<reference evidence="2" key="1">
    <citation type="submission" date="2020-05" db="EMBL/GenBank/DDBJ databases">
        <title>Phylogenomic resolution of chytrid fungi.</title>
        <authorList>
            <person name="Stajich J.E."/>
            <person name="Amses K."/>
            <person name="Simmons R."/>
            <person name="Seto K."/>
            <person name="Myers J."/>
            <person name="Bonds A."/>
            <person name="Quandt C.A."/>
            <person name="Barry K."/>
            <person name="Liu P."/>
            <person name="Grigoriev I."/>
            <person name="Longcore J.E."/>
            <person name="James T.Y."/>
        </authorList>
    </citation>
    <scope>NUCLEOTIDE SEQUENCE</scope>
    <source>
        <strain evidence="2">JEL0513</strain>
    </source>
</reference>
<evidence type="ECO:0000259" key="1">
    <source>
        <dbReference type="Pfam" id="PF06985"/>
    </source>
</evidence>
<comment type="caution">
    <text evidence="2">The sequence shown here is derived from an EMBL/GenBank/DDBJ whole genome shotgun (WGS) entry which is preliminary data.</text>
</comment>
<dbReference type="InterPro" id="IPR010730">
    <property type="entry name" value="HET"/>
</dbReference>
<gene>
    <name evidence="2" type="ORF">HK100_010099</name>
</gene>
<keyword evidence="3" id="KW-1185">Reference proteome</keyword>
<proteinExistence type="predicted"/>
<dbReference type="PANTHER" id="PTHR24148:SF64">
    <property type="entry name" value="HETEROKARYON INCOMPATIBILITY DOMAIN-CONTAINING PROTEIN"/>
    <property type="match status" value="1"/>
</dbReference>
<dbReference type="PANTHER" id="PTHR24148">
    <property type="entry name" value="ANKYRIN REPEAT DOMAIN-CONTAINING PROTEIN 39 HOMOLOG-RELATED"/>
    <property type="match status" value="1"/>
</dbReference>
<dbReference type="EMBL" id="JADGJH010000543">
    <property type="protein sequence ID" value="KAJ3126751.1"/>
    <property type="molecule type" value="Genomic_DNA"/>
</dbReference>
<organism evidence="2 3">
    <name type="scientific">Physocladia obscura</name>
    <dbReference type="NCBI Taxonomy" id="109957"/>
    <lineage>
        <taxon>Eukaryota</taxon>
        <taxon>Fungi</taxon>
        <taxon>Fungi incertae sedis</taxon>
        <taxon>Chytridiomycota</taxon>
        <taxon>Chytridiomycota incertae sedis</taxon>
        <taxon>Chytridiomycetes</taxon>
        <taxon>Chytridiales</taxon>
        <taxon>Chytriomycetaceae</taxon>
        <taxon>Physocladia</taxon>
    </lineage>
</organism>
<dbReference type="Pfam" id="PF06985">
    <property type="entry name" value="HET"/>
    <property type="match status" value="1"/>
</dbReference>
<dbReference type="InterPro" id="IPR052895">
    <property type="entry name" value="HetReg/Transcr_Mod"/>
</dbReference>
<accession>A0AAD5T2N8</accession>
<sequence>MTENVLGKWQQIAVINTSNSLNDDQPVSVTLIQVGANSAKFLANQSAVNLTHNISAPVTSYIHKASESDTVINETLPRNSSIKTSYFINGKLNRSNVLSSAVAISHNWGEVNLVEDPSNENNRGKTLICNLMKLKAIKQFIMQSTQPVWLDLYAIDQNEHDDKCAQVQIMPDIYAQAESVCVFLSPEDYHTLMELVKISDTLIELFAKISEEGVRDDDAGWKINDFGWSYDVINSMPQEYFTRAWTLQELFLAKKIQAVSYDDYGNLIVFNFEQAISTISKANTALHEDVKYLNVSEVYSNARGFVSNQAGHCAMAQVLAGFDNVRKVSAEEKQEEMAFQALYNSFRKCSVIHDVVYSRIGLLGLKMEVNYKQPFWKVVVEARCQLAAKMYLNVVCSAADDAQWPENEPLPNFIKAGLRAGSLQFTKAPYSCGLLVGTVDCFRVGGTKPVDTVMLDDKLVVKNCLAFKQNLLHSEPISSFCELCREAQGQITEIDNLLIRHYFDPDKNVISECSLSNKTKYAVVHIGETVQVVNSFHRELYDQHELDPDRILVATGLGILTVNKTLNNVIAVWQMHSNYKGNQGNLKLLDLITTSSHRQDLTFDSGL</sequence>
<protein>
    <recommendedName>
        <fullName evidence="1">Heterokaryon incompatibility domain-containing protein</fullName>
    </recommendedName>
</protein>
<evidence type="ECO:0000313" key="3">
    <source>
        <dbReference type="Proteomes" id="UP001211907"/>
    </source>
</evidence>
<name>A0AAD5T2N8_9FUNG</name>
<evidence type="ECO:0000313" key="2">
    <source>
        <dbReference type="EMBL" id="KAJ3126751.1"/>
    </source>
</evidence>
<feature type="domain" description="Heterokaryon incompatibility" evidence="1">
    <location>
        <begin position="102"/>
        <end position="249"/>
    </location>
</feature>
<dbReference type="Proteomes" id="UP001211907">
    <property type="component" value="Unassembled WGS sequence"/>
</dbReference>